<dbReference type="InterPro" id="IPR005370">
    <property type="entry name" value="UPF0180"/>
</dbReference>
<dbReference type="AlphaFoldDB" id="A0A942Z9M0"/>
<accession>A0A942Z9M0</accession>
<gene>
    <name evidence="1" type="ORF">GOQ27_12510</name>
</gene>
<dbReference type="EMBL" id="WSFT01000047">
    <property type="protein sequence ID" value="MBS4539289.1"/>
    <property type="molecule type" value="Genomic_DNA"/>
</dbReference>
<reference evidence="1" key="1">
    <citation type="submission" date="2019-12" db="EMBL/GenBank/DDBJ databases">
        <title>Clostridiaceae gen. nov. sp. nov., isolated from sediment in Xinjiang, China.</title>
        <authorList>
            <person name="Zhang R."/>
        </authorList>
    </citation>
    <scope>NUCLEOTIDE SEQUENCE</scope>
    <source>
        <strain evidence="1">D2Q-11</strain>
    </source>
</reference>
<protein>
    <submittedName>
        <fullName evidence="1">YkuS family protein</fullName>
    </submittedName>
</protein>
<dbReference type="Proteomes" id="UP000724672">
    <property type="component" value="Unassembled WGS sequence"/>
</dbReference>
<proteinExistence type="predicted"/>
<sequence length="92" mass="10298">MKNVSVQNGLNELAQELSRRGYNIVDSEDSNSAEVYIYMADGYNVSSLTNMMDMDNGEPIENPKGTLLINATGKNIEQIEEIINKGYYTPLF</sequence>
<evidence type="ECO:0000313" key="2">
    <source>
        <dbReference type="Proteomes" id="UP000724672"/>
    </source>
</evidence>
<dbReference type="Pfam" id="PF03698">
    <property type="entry name" value="UPF0180"/>
    <property type="match status" value="1"/>
</dbReference>
<name>A0A942Z9M0_9FIRM</name>
<evidence type="ECO:0000313" key="1">
    <source>
        <dbReference type="EMBL" id="MBS4539289.1"/>
    </source>
</evidence>
<keyword evidence="2" id="KW-1185">Reference proteome</keyword>
<organism evidence="1 2">
    <name type="scientific">Anaeromonas frigoriresistens</name>
    <dbReference type="NCBI Taxonomy" id="2683708"/>
    <lineage>
        <taxon>Bacteria</taxon>
        <taxon>Bacillati</taxon>
        <taxon>Bacillota</taxon>
        <taxon>Tissierellia</taxon>
        <taxon>Tissierellales</taxon>
        <taxon>Thermohalobacteraceae</taxon>
        <taxon>Anaeromonas</taxon>
    </lineage>
</organism>
<dbReference type="RefSeq" id="WP_203367214.1">
    <property type="nucleotide sequence ID" value="NZ_WSFT01000047.1"/>
</dbReference>
<comment type="caution">
    <text evidence="1">The sequence shown here is derived from an EMBL/GenBank/DDBJ whole genome shotgun (WGS) entry which is preliminary data.</text>
</comment>